<dbReference type="AlphaFoldDB" id="A0A644ZYS7"/>
<proteinExistence type="predicted"/>
<dbReference type="EMBL" id="VSSQ01011097">
    <property type="protein sequence ID" value="MPM45992.1"/>
    <property type="molecule type" value="Genomic_DNA"/>
</dbReference>
<accession>A0A644ZYS7</accession>
<reference evidence="1" key="1">
    <citation type="submission" date="2019-08" db="EMBL/GenBank/DDBJ databases">
        <authorList>
            <person name="Kucharzyk K."/>
            <person name="Murdoch R.W."/>
            <person name="Higgins S."/>
            <person name="Loffler F."/>
        </authorList>
    </citation>
    <scope>NUCLEOTIDE SEQUENCE</scope>
</reference>
<comment type="caution">
    <text evidence="1">The sequence shown here is derived from an EMBL/GenBank/DDBJ whole genome shotgun (WGS) entry which is preliminary data.</text>
</comment>
<name>A0A644ZYS7_9ZZZZ</name>
<gene>
    <name evidence="1" type="ORF">SDC9_92686</name>
</gene>
<protein>
    <submittedName>
        <fullName evidence="1">Uncharacterized protein</fullName>
    </submittedName>
</protein>
<evidence type="ECO:0000313" key="1">
    <source>
        <dbReference type="EMBL" id="MPM45992.1"/>
    </source>
</evidence>
<organism evidence="1">
    <name type="scientific">bioreactor metagenome</name>
    <dbReference type="NCBI Taxonomy" id="1076179"/>
    <lineage>
        <taxon>unclassified sequences</taxon>
        <taxon>metagenomes</taxon>
        <taxon>ecological metagenomes</taxon>
    </lineage>
</organism>
<sequence length="105" mass="11780">MSRRFLLRPDLLQEIDRPVRMDAVVEAEGLVKLGIEQGVDAYGVHSQLSHLLKPVVVQALVLGEFGEPAARHRDAEIYTVDEIRLPRSFAEEFKLSPVRPADHPA</sequence>